<dbReference type="OrthoDB" id="186314at2759"/>
<protein>
    <submittedName>
        <fullName evidence="1">Uncharacterized protein</fullName>
    </submittedName>
</protein>
<dbReference type="EMBL" id="BRYA01000220">
    <property type="protein sequence ID" value="GMI44547.1"/>
    <property type="molecule type" value="Genomic_DNA"/>
</dbReference>
<gene>
    <name evidence="1" type="ORF">TrCOL_g2347</name>
</gene>
<accession>A0A9W7LCE9</accession>
<evidence type="ECO:0000313" key="1">
    <source>
        <dbReference type="EMBL" id="GMI44547.1"/>
    </source>
</evidence>
<comment type="caution">
    <text evidence="1">The sequence shown here is derived from an EMBL/GenBank/DDBJ whole genome shotgun (WGS) entry which is preliminary data.</text>
</comment>
<name>A0A9W7LCE9_9STRA</name>
<sequence length="163" mass="18291">MSIRFASIARTGLTRLATKGPRAPQALRTPMFSGLASTIRPFSAKPTIEMAKEAPKEYYEMSNETIIKLSAEGVFEAIEERLIREIMAVDEVDWDAAHLKPPLGQISFFLLALQFARAQMENLGLKPYTAMMKTRRANRLASSYPNYNKNILADFSMAQSLID</sequence>
<organism evidence="1 2">
    <name type="scientific">Triparma columacea</name>
    <dbReference type="NCBI Taxonomy" id="722753"/>
    <lineage>
        <taxon>Eukaryota</taxon>
        <taxon>Sar</taxon>
        <taxon>Stramenopiles</taxon>
        <taxon>Ochrophyta</taxon>
        <taxon>Bolidophyceae</taxon>
        <taxon>Parmales</taxon>
        <taxon>Triparmaceae</taxon>
        <taxon>Triparma</taxon>
    </lineage>
</organism>
<reference evidence="2" key="1">
    <citation type="journal article" date="2023" name="Commun. Biol.">
        <title>Genome analysis of Parmales, the sister group of diatoms, reveals the evolutionary specialization of diatoms from phago-mixotrophs to photoautotrophs.</title>
        <authorList>
            <person name="Ban H."/>
            <person name="Sato S."/>
            <person name="Yoshikawa S."/>
            <person name="Yamada K."/>
            <person name="Nakamura Y."/>
            <person name="Ichinomiya M."/>
            <person name="Sato N."/>
            <person name="Blanc-Mathieu R."/>
            <person name="Endo H."/>
            <person name="Kuwata A."/>
            <person name="Ogata H."/>
        </authorList>
    </citation>
    <scope>NUCLEOTIDE SEQUENCE [LARGE SCALE GENOMIC DNA]</scope>
</reference>
<evidence type="ECO:0000313" key="2">
    <source>
        <dbReference type="Proteomes" id="UP001165065"/>
    </source>
</evidence>
<dbReference type="Proteomes" id="UP001165065">
    <property type="component" value="Unassembled WGS sequence"/>
</dbReference>
<dbReference type="AlphaFoldDB" id="A0A9W7LCE9"/>
<keyword evidence="2" id="KW-1185">Reference proteome</keyword>
<proteinExistence type="predicted"/>